<reference evidence="1" key="1">
    <citation type="journal article" date="2021" name="New Phytol.">
        <title>Evolutionary innovations through gain and loss of genes in the ectomycorrhizal Boletales.</title>
        <authorList>
            <person name="Wu G."/>
            <person name="Miyauchi S."/>
            <person name="Morin E."/>
            <person name="Kuo A."/>
            <person name="Drula E."/>
            <person name="Varga T."/>
            <person name="Kohler A."/>
            <person name="Feng B."/>
            <person name="Cao Y."/>
            <person name="Lipzen A."/>
            <person name="Daum C."/>
            <person name="Hundley H."/>
            <person name="Pangilinan J."/>
            <person name="Johnson J."/>
            <person name="Barry K."/>
            <person name="LaButti K."/>
            <person name="Ng V."/>
            <person name="Ahrendt S."/>
            <person name="Min B."/>
            <person name="Choi I.G."/>
            <person name="Park H."/>
            <person name="Plett J.M."/>
            <person name="Magnuson J."/>
            <person name="Spatafora J.W."/>
            <person name="Nagy L.G."/>
            <person name="Henrissat B."/>
            <person name="Grigoriev I.V."/>
            <person name="Yang Z.L."/>
            <person name="Xu J."/>
            <person name="Martin F.M."/>
        </authorList>
    </citation>
    <scope>NUCLEOTIDE SEQUENCE</scope>
    <source>
        <strain evidence="1">KUC20120723A-06</strain>
    </source>
</reference>
<dbReference type="Proteomes" id="UP000790709">
    <property type="component" value="Unassembled WGS sequence"/>
</dbReference>
<gene>
    <name evidence="1" type="ORF">BV22DRAFT_977380</name>
</gene>
<comment type="caution">
    <text evidence="1">The sequence shown here is derived from an EMBL/GenBank/DDBJ whole genome shotgun (WGS) entry which is preliminary data.</text>
</comment>
<keyword evidence="2" id="KW-1185">Reference proteome</keyword>
<dbReference type="EMBL" id="MU266765">
    <property type="protein sequence ID" value="KAH7918579.1"/>
    <property type="molecule type" value="Genomic_DNA"/>
</dbReference>
<sequence length="263" mass="29489">ASTESHTADHLFRVLNSVIVQVGPTLFSGICSDDTGNTRVARQKVQKKHPWIINMPDPCHRLNLLVKNICGLKEFQPVIKIICRSLKFFKKLTHANSHLKERQKKHNINHGLVSIGKTHFGTIYFSGVSVQQCLPAIRELCGNEIVIIPVMKLNWPLQDVQDSFMPDTAATLQFQSALLQLLAVIGPPAKATKCLESAFSNIADVFVFWLAVQASFEEILKKNTSSLSVAVLEKIRCLFNYRFNQSINDVPTDVFVTAFFLDP</sequence>
<feature type="non-terminal residue" evidence="1">
    <location>
        <position position="1"/>
    </location>
</feature>
<evidence type="ECO:0000313" key="2">
    <source>
        <dbReference type="Proteomes" id="UP000790709"/>
    </source>
</evidence>
<accession>A0ACB8AZK0</accession>
<evidence type="ECO:0000313" key="1">
    <source>
        <dbReference type="EMBL" id="KAH7918579.1"/>
    </source>
</evidence>
<feature type="non-terminal residue" evidence="1">
    <location>
        <position position="263"/>
    </location>
</feature>
<proteinExistence type="predicted"/>
<protein>
    <submittedName>
        <fullName evidence="1">Uncharacterized protein</fullName>
    </submittedName>
</protein>
<name>A0ACB8AZK0_9AGAM</name>
<organism evidence="1 2">
    <name type="scientific">Leucogyrophana mollusca</name>
    <dbReference type="NCBI Taxonomy" id="85980"/>
    <lineage>
        <taxon>Eukaryota</taxon>
        <taxon>Fungi</taxon>
        <taxon>Dikarya</taxon>
        <taxon>Basidiomycota</taxon>
        <taxon>Agaricomycotina</taxon>
        <taxon>Agaricomycetes</taxon>
        <taxon>Agaricomycetidae</taxon>
        <taxon>Boletales</taxon>
        <taxon>Boletales incertae sedis</taxon>
        <taxon>Leucogyrophana</taxon>
    </lineage>
</organism>